<dbReference type="Pfam" id="PF00082">
    <property type="entry name" value="Peptidase_S8"/>
    <property type="match status" value="1"/>
</dbReference>
<organism evidence="9 10">
    <name type="scientific">Rhodanobacter denitrificans</name>
    <dbReference type="NCBI Taxonomy" id="666685"/>
    <lineage>
        <taxon>Bacteria</taxon>
        <taxon>Pseudomonadati</taxon>
        <taxon>Pseudomonadota</taxon>
        <taxon>Gammaproteobacteria</taxon>
        <taxon>Lysobacterales</taxon>
        <taxon>Rhodanobacteraceae</taxon>
        <taxon>Rhodanobacter</taxon>
    </lineage>
</organism>
<dbReference type="SUPFAM" id="SSF49899">
    <property type="entry name" value="Concanavalin A-like lectins/glucanases"/>
    <property type="match status" value="1"/>
</dbReference>
<dbReference type="InterPro" id="IPR000209">
    <property type="entry name" value="Peptidase_S8/S53_dom"/>
</dbReference>
<dbReference type="InterPro" id="IPR036852">
    <property type="entry name" value="Peptidase_S8/S53_dom_sf"/>
</dbReference>
<dbReference type="InterPro" id="IPR023827">
    <property type="entry name" value="Peptidase_S8_Asp-AS"/>
</dbReference>
<dbReference type="GO" id="GO:0006508">
    <property type="term" value="P:proteolysis"/>
    <property type="evidence" value="ECO:0007669"/>
    <property type="project" value="UniProtKB-KW"/>
</dbReference>
<dbReference type="InterPro" id="IPR015500">
    <property type="entry name" value="Peptidase_S8_subtilisin-rel"/>
</dbReference>
<evidence type="ECO:0000256" key="1">
    <source>
        <dbReference type="ARBA" id="ARBA00011073"/>
    </source>
</evidence>
<dbReference type="PROSITE" id="PS51892">
    <property type="entry name" value="SUBTILASE"/>
    <property type="match status" value="1"/>
</dbReference>
<dbReference type="Gene3D" id="2.60.120.260">
    <property type="entry name" value="Galactose-binding domain-like"/>
    <property type="match status" value="1"/>
</dbReference>
<keyword evidence="3 5" id="KW-0378">Hydrolase</keyword>
<dbReference type="Gene3D" id="2.60.40.1120">
    <property type="entry name" value="Carboxypeptidase-like, regulatory domain"/>
    <property type="match status" value="2"/>
</dbReference>
<dbReference type="Gene3D" id="2.60.120.200">
    <property type="match status" value="1"/>
</dbReference>
<evidence type="ECO:0000256" key="2">
    <source>
        <dbReference type="ARBA" id="ARBA00022670"/>
    </source>
</evidence>
<dbReference type="NCBIfam" id="NF038128">
    <property type="entry name" value="choice_anch_J"/>
    <property type="match status" value="1"/>
</dbReference>
<dbReference type="PROSITE" id="PS00138">
    <property type="entry name" value="SUBTILASE_SER"/>
    <property type="match status" value="1"/>
</dbReference>
<evidence type="ECO:0000256" key="5">
    <source>
        <dbReference type="PROSITE-ProRule" id="PRU01240"/>
    </source>
</evidence>
<dbReference type="PANTHER" id="PTHR43399:SF4">
    <property type="entry name" value="CELL WALL-ASSOCIATED PROTEASE"/>
    <property type="match status" value="1"/>
</dbReference>
<dbReference type="Proteomes" id="UP000249046">
    <property type="component" value="Unassembled WGS sequence"/>
</dbReference>
<protein>
    <recommendedName>
        <fullName evidence="8">Peptidase S8/S53 domain-containing protein</fullName>
    </recommendedName>
</protein>
<dbReference type="GO" id="GO:0004252">
    <property type="term" value="F:serine-type endopeptidase activity"/>
    <property type="evidence" value="ECO:0007669"/>
    <property type="project" value="UniProtKB-UniRule"/>
</dbReference>
<name>A0A2W5M9P9_9GAMM</name>
<comment type="similarity">
    <text evidence="1 5 6">Belongs to the peptidase S8 family.</text>
</comment>
<feature type="active site" description="Charge relay system" evidence="5">
    <location>
        <position position="260"/>
    </location>
</feature>
<keyword evidence="2 5" id="KW-0645">Protease</keyword>
<gene>
    <name evidence="9" type="ORF">DI564_16495</name>
</gene>
<dbReference type="SUPFAM" id="SSF52743">
    <property type="entry name" value="Subtilisin-like"/>
    <property type="match status" value="1"/>
</dbReference>
<comment type="caution">
    <text evidence="9">The sequence shown here is derived from an EMBL/GenBank/DDBJ whole genome shotgun (WGS) entry which is preliminary data.</text>
</comment>
<accession>A0A2W5M9P9</accession>
<dbReference type="InterPro" id="IPR051048">
    <property type="entry name" value="Peptidase_S8/S53_subtilisin"/>
</dbReference>
<evidence type="ECO:0000313" key="9">
    <source>
        <dbReference type="EMBL" id="PZQ10170.1"/>
    </source>
</evidence>
<feature type="active site" description="Charge relay system" evidence="5">
    <location>
        <position position="463"/>
    </location>
</feature>
<proteinExistence type="inferred from homology"/>
<evidence type="ECO:0000256" key="3">
    <source>
        <dbReference type="ARBA" id="ARBA00022801"/>
    </source>
</evidence>
<dbReference type="PRINTS" id="PR00723">
    <property type="entry name" value="SUBTILISIN"/>
</dbReference>
<feature type="active site" description="Charge relay system" evidence="5">
    <location>
        <position position="217"/>
    </location>
</feature>
<evidence type="ECO:0000256" key="4">
    <source>
        <dbReference type="ARBA" id="ARBA00022825"/>
    </source>
</evidence>
<dbReference type="Gene3D" id="3.40.50.200">
    <property type="entry name" value="Peptidase S8/S53 domain"/>
    <property type="match status" value="1"/>
</dbReference>
<reference evidence="9 10" key="1">
    <citation type="submission" date="2017-08" db="EMBL/GenBank/DDBJ databases">
        <title>Infants hospitalized years apart are colonized by the same room-sourced microbial strains.</title>
        <authorList>
            <person name="Brooks B."/>
            <person name="Olm M.R."/>
            <person name="Firek B.A."/>
            <person name="Baker R."/>
            <person name="Thomas B.C."/>
            <person name="Morowitz M.J."/>
            <person name="Banfield J.F."/>
        </authorList>
    </citation>
    <scope>NUCLEOTIDE SEQUENCE [LARGE SCALE GENOMIC DNA]</scope>
    <source>
        <strain evidence="9">S2_005_003_R2_42</strain>
    </source>
</reference>
<evidence type="ECO:0000259" key="8">
    <source>
        <dbReference type="Pfam" id="PF00082"/>
    </source>
</evidence>
<feature type="domain" description="Peptidase S8/S53" evidence="8">
    <location>
        <begin position="208"/>
        <end position="524"/>
    </location>
</feature>
<feature type="compositionally biased region" description="Basic and acidic residues" evidence="7">
    <location>
        <begin position="317"/>
        <end position="329"/>
    </location>
</feature>
<evidence type="ECO:0000313" key="10">
    <source>
        <dbReference type="Proteomes" id="UP000249046"/>
    </source>
</evidence>
<dbReference type="SUPFAM" id="SSF49464">
    <property type="entry name" value="Carboxypeptidase regulatory domain-like"/>
    <property type="match status" value="2"/>
</dbReference>
<dbReference type="EMBL" id="QFPO01000022">
    <property type="protein sequence ID" value="PZQ10170.1"/>
    <property type="molecule type" value="Genomic_DNA"/>
</dbReference>
<dbReference type="InterPro" id="IPR023828">
    <property type="entry name" value="Peptidase_S8_Ser-AS"/>
</dbReference>
<sequence>MNNSSKPGRRGPGISWRALGVAALTAIAAAVGGIASPALGEPVEAGVIVRPQRPGPAVDGSGAEIDQALLRGLQGGTPRSFVVEFKEQADLSAAAGMDWQQRGRYVYEQLHAAAERAQAPLRSTLRSRGANAESFWIKNAIVVRDGDIAALQAAAASPQVKRIRALPTTRLVEPVEPAVPTAPRGDDAVGDNLRWVGADRVWAQGTTGAGVTVGLIDTGVMFQHEALVSQYRGNRGSGSFDHDYNWLGVMPEPYAGIEPHGTHVLGTILGDSRSVSGRQRIGMAPDAQWIACDGFPMEADPAVMLLRCGQFMLAPHRRDGSGADPDKRPQVVNNSWSEGNCDGTATPFYADMIDAWVAAGIFPAFAAGNTFSCGLPEPPGLSSLSSPASLGTTFAIGSTGNHDGAYAAHSLWGPTADPSPGLPMHPDPRGYPQLKPQVVAPGVEIRSAVIDDTHAYGTMTGTSMSTPHVTGLVALMIDAAPCLAGDYATLGGLIMQTARPIPYATGGTPSPGPGNVPNYATGWGEIDAAAAVDAAAGICGPTGSVGGRVSDTSGRPVAGATVTFLDAGAQPVHQTTTDGSGQYVRRLPAGGTAYGLRVSAYGYLPYTESGIVVTAGQQARLDVVLPTAPVHKVSGTVTDAATGWPLHARITVVGAPLAPVWTDPSSGRYSLQLAEGASYRFDVEPGIDGYRAASRELGQISGSRAEDMTLQADAARCLAPGYAYTGMSFGEDFESGALPPGWTRSSQGIGWLFGTAGEYSSNYFAIPEHGRFAVNNDELGPDTGWANDARFDYLVMPALDLSALDRPALRYRSFHTYVPDAFSTGEPARVEASTDGGATWVRLGIPTSTTFAEGWTEEAVDLTPVIGPSVLIRFHADDLGNDKWDLLGPGWAIDDVAIRTGCTAPANGALIVGQVRDANTALPLDGAQVRVDGGAPVTTRASADPSIGSGYYAIHAPAGAAALIATPGPSLTAGYGEVQLPVAASTGTERRDLGLPAGRLRLYPERPSATVELGTTGSTTMTVSNTGGWPLTFGFEGVAVEEHFEDAFPPTGWTLLNHATGCTWTRPSRLGNYAGGYGLPAGIDLWDCRDDGPVDTSLVTPAIDLSGSATASMGFFVAMSVGADSWPRLDVDASTDGGATWTTVYSLTTDLAYDAPHLQEIDLSAFAGHPAVQVRFHYTALPPYGFVMIDQVHLFNSISKSGTVTMAPDHGPLAAGESRSITVGFDTRSLDQPGVYPLSVRVAEDTPYEWPFGDVEAVMTVTAPAHYGSVGGVVRGLGSCDLSPLPLAGATVHIQAGSQTYTTTTAADGQYRYWLPASAGTLSVTIEADGHVGQTRPATLSAGAATPLDFDLRLLAPCLLPDPGALSAFVQPGQTLQRPFDLLNAGPAAGDWQARAGGDPSVLVPVSVAQTNSLEPEEFTSVGCVVPATGYSLENRYFRVFQPSELPGSGSIRQISGISFAIDSATSPTGTQPLTVRLHQLAGPLILANMSLVAETVVSVTDDPLARYRATFDTPAVVAPSAVLVAEVYVPIGTQTGTSAYPGGNTLGGRAPAYWASASCGMPEPTSMIDAGFGWINFLIELDVLDSDPCGPGATPVPWLAVAPGAGSVPGDGSAALTATLAAGSQPIGTHRGSICLAADGGRPTVMPVTLNVATEVDRIFSDGFD</sequence>
<evidence type="ECO:0000256" key="6">
    <source>
        <dbReference type="RuleBase" id="RU003355"/>
    </source>
</evidence>
<dbReference type="InterPro" id="IPR008969">
    <property type="entry name" value="CarboxyPept-like_regulatory"/>
</dbReference>
<evidence type="ECO:0000256" key="7">
    <source>
        <dbReference type="SAM" id="MobiDB-lite"/>
    </source>
</evidence>
<dbReference type="Pfam" id="PF13620">
    <property type="entry name" value="CarboxypepD_reg"/>
    <property type="match status" value="2"/>
</dbReference>
<keyword evidence="4 5" id="KW-0720">Serine protease</keyword>
<feature type="region of interest" description="Disordered" evidence="7">
    <location>
        <begin position="317"/>
        <end position="338"/>
    </location>
</feature>
<dbReference type="InterPro" id="IPR013320">
    <property type="entry name" value="ConA-like_dom_sf"/>
</dbReference>
<dbReference type="PANTHER" id="PTHR43399">
    <property type="entry name" value="SUBTILISIN-RELATED"/>
    <property type="match status" value="1"/>
</dbReference>
<dbReference type="PROSITE" id="PS00136">
    <property type="entry name" value="SUBTILASE_ASP"/>
    <property type="match status" value="1"/>
</dbReference>